<feature type="compositionally biased region" description="Low complexity" evidence="4">
    <location>
        <begin position="599"/>
        <end position="611"/>
    </location>
</feature>
<gene>
    <name evidence="6" type="ORF">MBM_00656</name>
</gene>
<proteinExistence type="predicted"/>
<feature type="compositionally biased region" description="Low complexity" evidence="4">
    <location>
        <begin position="123"/>
        <end position="136"/>
    </location>
</feature>
<dbReference type="EMBL" id="JH921428">
    <property type="protein sequence ID" value="EKD21543.1"/>
    <property type="molecule type" value="Genomic_DNA"/>
</dbReference>
<protein>
    <submittedName>
        <fullName evidence="6">RNA recognition domain-containing protein</fullName>
    </submittedName>
</protein>
<name>K1XLW4_MARBU</name>
<sequence length="639" mass="69773">MSSYTQTPAAGAFKAGGDSPIEPSPASTFGGSASSNAGDDVRTPSNESAVLSKISKLTVKDGKSVERYSPPFVRKSSQGNEDDPFTYSATYSTPRSQRLSHHSPTDPRYQGRSTKSGNWRAGSSSSSSEASTLSPSVAYQRRGVESVSRLAAAQKTVPDNRESRTTATEAVVIKSEDAQAIFPPSSCVFVANLLQSEADEALEVAVTQVFREYGTVYVKIRRDTKQMPFAFCQYTNDYDAERAIKEGRGRLIKGRPCRCEKAKAHRLFYFERKYGAAVTSDEVRLLLSDFGHITHCRPATSFEIAAYNLNEGVVVQFEMYDEGQAALQHYRNNPEFKMQALANMSSPAQQRDASDPSARAYLETYDVDKRSVFFGNLPSDVTEGEIHDIFQQFGGVCNITLHKSDSIIDVNEKNCFAFVEFQQQPSVSRTLSAMGGFNLRGKTTKIAQKDSESARSRRRQLPRPSPASGGQYNQSPAPRTMALPPTSPVAQMAPAAYPPPYYPAYPQGQYYYPGTGFAAQAQYSGYPASPYTGYPSPYIGPTYYAYTGSPSYAGATSAGTVSGSPTHPYYYNYGQYPSPVQGYQQWSPSPVAPQQMYFSPPTYSPTTESTTAIPDDIDRSATPTPAGYDTAADSTLESE</sequence>
<dbReference type="InterPro" id="IPR012677">
    <property type="entry name" value="Nucleotide-bd_a/b_plait_sf"/>
</dbReference>
<dbReference type="CDD" id="cd00590">
    <property type="entry name" value="RRM_SF"/>
    <property type="match status" value="1"/>
</dbReference>
<evidence type="ECO:0000313" key="7">
    <source>
        <dbReference type="Proteomes" id="UP000006753"/>
    </source>
</evidence>
<evidence type="ECO:0000259" key="5">
    <source>
        <dbReference type="PROSITE" id="PS50102"/>
    </source>
</evidence>
<dbReference type="Gene3D" id="3.30.70.330">
    <property type="match status" value="2"/>
</dbReference>
<feature type="domain" description="RRM" evidence="5">
    <location>
        <begin position="370"/>
        <end position="451"/>
    </location>
</feature>
<dbReference type="STRING" id="1072389.K1XLW4"/>
<dbReference type="KEGG" id="mbe:MBM_00656"/>
<feature type="compositionally biased region" description="Polar residues" evidence="4">
    <location>
        <begin position="87"/>
        <end position="97"/>
    </location>
</feature>
<evidence type="ECO:0000256" key="1">
    <source>
        <dbReference type="ARBA" id="ARBA00022737"/>
    </source>
</evidence>
<evidence type="ECO:0000313" key="6">
    <source>
        <dbReference type="EMBL" id="EKD21543.1"/>
    </source>
</evidence>
<dbReference type="GeneID" id="18756591"/>
<dbReference type="SMART" id="SM00360">
    <property type="entry name" value="RRM"/>
    <property type="match status" value="2"/>
</dbReference>
<dbReference type="OMA" id="FEMYDEG"/>
<accession>K1XLW4</accession>
<evidence type="ECO:0000256" key="3">
    <source>
        <dbReference type="PROSITE-ProRule" id="PRU00176"/>
    </source>
</evidence>
<feature type="compositionally biased region" description="Polar residues" evidence="4">
    <location>
        <begin position="25"/>
        <end position="49"/>
    </location>
</feature>
<dbReference type="SUPFAM" id="SSF54928">
    <property type="entry name" value="RNA-binding domain, RBD"/>
    <property type="match status" value="2"/>
</dbReference>
<dbReference type="eggNOG" id="ENOG502QUGB">
    <property type="taxonomic scope" value="Eukaryota"/>
</dbReference>
<dbReference type="InterPro" id="IPR035979">
    <property type="entry name" value="RBD_domain_sf"/>
</dbReference>
<feature type="domain" description="RRM" evidence="5">
    <location>
        <begin position="186"/>
        <end position="264"/>
    </location>
</feature>
<dbReference type="InterPro" id="IPR000504">
    <property type="entry name" value="RRM_dom"/>
</dbReference>
<feature type="region of interest" description="Disordered" evidence="4">
    <location>
        <begin position="1"/>
        <end position="137"/>
    </location>
</feature>
<evidence type="ECO:0000256" key="2">
    <source>
        <dbReference type="ARBA" id="ARBA00022884"/>
    </source>
</evidence>
<dbReference type="GO" id="GO:0003723">
    <property type="term" value="F:RNA binding"/>
    <property type="evidence" value="ECO:0007669"/>
    <property type="project" value="UniProtKB-UniRule"/>
</dbReference>
<evidence type="ECO:0000256" key="4">
    <source>
        <dbReference type="SAM" id="MobiDB-lite"/>
    </source>
</evidence>
<dbReference type="FunFam" id="3.30.70.330:FF:000736">
    <property type="entry name" value="Polyadenylate-binding protein, putative"/>
    <property type="match status" value="1"/>
</dbReference>
<organism evidence="6 7">
    <name type="scientific">Marssonina brunnea f. sp. multigermtubi (strain MB_m1)</name>
    <name type="common">Marssonina leaf spot fungus</name>
    <dbReference type="NCBI Taxonomy" id="1072389"/>
    <lineage>
        <taxon>Eukaryota</taxon>
        <taxon>Fungi</taxon>
        <taxon>Dikarya</taxon>
        <taxon>Ascomycota</taxon>
        <taxon>Pezizomycotina</taxon>
        <taxon>Leotiomycetes</taxon>
        <taxon>Helotiales</taxon>
        <taxon>Drepanopezizaceae</taxon>
        <taxon>Drepanopeziza</taxon>
    </lineage>
</organism>
<keyword evidence="2 3" id="KW-0694">RNA-binding</keyword>
<keyword evidence="1" id="KW-0677">Repeat</keyword>
<dbReference type="AlphaFoldDB" id="K1XLW4"/>
<dbReference type="Pfam" id="PF00076">
    <property type="entry name" value="RRM_1"/>
    <property type="match status" value="2"/>
</dbReference>
<feature type="region of interest" description="Disordered" evidence="4">
    <location>
        <begin position="598"/>
        <end position="639"/>
    </location>
</feature>
<feature type="region of interest" description="Disordered" evidence="4">
    <location>
        <begin position="446"/>
        <end position="485"/>
    </location>
</feature>
<dbReference type="HOGENOM" id="CLU_407765_0_0_1"/>
<dbReference type="Proteomes" id="UP000006753">
    <property type="component" value="Unassembled WGS sequence"/>
</dbReference>
<dbReference type="OrthoDB" id="410044at2759"/>
<reference evidence="6 7" key="1">
    <citation type="journal article" date="2012" name="BMC Genomics">
        <title>Sequencing the genome of Marssonina brunnea reveals fungus-poplar co-evolution.</title>
        <authorList>
            <person name="Zhu S."/>
            <person name="Cao Y.-Z."/>
            <person name="Jiang C."/>
            <person name="Tan B.-Y."/>
            <person name="Wang Z."/>
            <person name="Feng S."/>
            <person name="Zhang L."/>
            <person name="Su X.-H."/>
            <person name="Brejova B."/>
            <person name="Vinar T."/>
            <person name="Xu M."/>
            <person name="Wang M.-X."/>
            <person name="Zhang S.-G."/>
            <person name="Huang M.-R."/>
            <person name="Wu R."/>
            <person name="Zhou Y."/>
        </authorList>
    </citation>
    <scope>NUCLEOTIDE SEQUENCE [LARGE SCALE GENOMIC DNA]</scope>
    <source>
        <strain evidence="6 7">MB_m1</strain>
    </source>
</reference>
<dbReference type="PROSITE" id="PS50102">
    <property type="entry name" value="RRM"/>
    <property type="match status" value="2"/>
</dbReference>
<keyword evidence="7" id="KW-1185">Reference proteome</keyword>
<dbReference type="PANTHER" id="PTHR24012">
    <property type="entry name" value="RNA BINDING PROTEIN"/>
    <property type="match status" value="1"/>
</dbReference>
<dbReference type="InParanoid" id="K1XLW4"/>